<dbReference type="InterPro" id="IPR052196">
    <property type="entry name" value="Bact_Kbp"/>
</dbReference>
<dbReference type="Gene3D" id="2.60.40.10">
    <property type="entry name" value="Immunoglobulins"/>
    <property type="match status" value="1"/>
</dbReference>
<feature type="compositionally biased region" description="Low complexity" evidence="1">
    <location>
        <begin position="200"/>
        <end position="220"/>
    </location>
</feature>
<feature type="domain" description="LysM" evidence="3">
    <location>
        <begin position="637"/>
        <end position="686"/>
    </location>
</feature>
<keyword evidence="5" id="KW-1185">Reference proteome</keyword>
<dbReference type="PANTHER" id="PTHR34700">
    <property type="entry name" value="POTASSIUM BINDING PROTEIN KBP"/>
    <property type="match status" value="1"/>
</dbReference>
<dbReference type="RefSeq" id="WP_252914916.1">
    <property type="nucleotide sequence ID" value="NZ_JAAAML010000001.1"/>
</dbReference>
<reference evidence="4 5" key="1">
    <citation type="submission" date="2020-01" db="EMBL/GenBank/DDBJ databases">
        <title>Genomes of bacteria type strains.</title>
        <authorList>
            <person name="Chen J."/>
            <person name="Zhu S."/>
            <person name="Yang J."/>
        </authorList>
    </citation>
    <scope>NUCLEOTIDE SEQUENCE [LARGE SCALE GENOMIC DNA]</scope>
    <source>
        <strain evidence="4 5">DSM 16655</strain>
    </source>
</reference>
<proteinExistence type="predicted"/>
<dbReference type="CDD" id="cd00118">
    <property type="entry name" value="LysM"/>
    <property type="match status" value="1"/>
</dbReference>
<dbReference type="InterPro" id="IPR036779">
    <property type="entry name" value="LysM_dom_sf"/>
</dbReference>
<dbReference type="InterPro" id="IPR013783">
    <property type="entry name" value="Ig-like_fold"/>
</dbReference>
<evidence type="ECO:0000256" key="2">
    <source>
        <dbReference type="SAM" id="Phobius"/>
    </source>
</evidence>
<dbReference type="PROSITE" id="PS51782">
    <property type="entry name" value="LYSM"/>
    <property type="match status" value="1"/>
</dbReference>
<evidence type="ECO:0000313" key="4">
    <source>
        <dbReference type="EMBL" id="MCO6407595.1"/>
    </source>
</evidence>
<organism evidence="4 5">
    <name type="scientific">Hoeflea alexandrii</name>
    <dbReference type="NCBI Taxonomy" id="288436"/>
    <lineage>
        <taxon>Bacteria</taxon>
        <taxon>Pseudomonadati</taxon>
        <taxon>Pseudomonadota</taxon>
        <taxon>Alphaproteobacteria</taxon>
        <taxon>Hyphomicrobiales</taxon>
        <taxon>Rhizobiaceae</taxon>
        <taxon>Hoeflea</taxon>
    </lineage>
</organism>
<evidence type="ECO:0000256" key="1">
    <source>
        <dbReference type="SAM" id="MobiDB-lite"/>
    </source>
</evidence>
<dbReference type="Pfam" id="PF01476">
    <property type="entry name" value="LysM"/>
    <property type="match status" value="1"/>
</dbReference>
<dbReference type="SMART" id="SM00257">
    <property type="entry name" value="LysM"/>
    <property type="match status" value="1"/>
</dbReference>
<dbReference type="EMBL" id="JAAAML010000001">
    <property type="protein sequence ID" value="MCO6407595.1"/>
    <property type="molecule type" value="Genomic_DNA"/>
</dbReference>
<sequence>MNKNNAGFWAFLGVAAAIVIGAFFLAPNFLKNNAETASDSTPKSNMVDATAPAEDAPAGNQGLPVDGAGTESGPAAGSEPAEVADGWIMPSFDILRVEPDGSTVIAGKAEPGTTLDIMNGDAVIASTQVGPSGDFAVILDTPLSAGDYQLTLRITGEDGEMRQSEEVATVSIPESAGGELLAMVSKPGKASRIIAQPMAPAGQAADTAPVAAATPDTDGASTNTDPTDQEATDVATAPAEQVSGDETASAQPVADAAGDTQSDASGTAQSDAAAGQAAEVAVAGASERTETPALPDAASLLTTSAPEIAGVQNMPATGDSATSSDGQPAAEEVAMASPEASADAAQPDLPAGTTVRVDAVEIEGDRIFIAGSATPGYTVQVSADGVVIGSDKVDETGRFIVEAISELSVGDHIISADLMDASGSDVLLRATVPFNRPEGEALAAVAPAEPVADAPVATEADPVDETPAATQEADAAGTGELILPDIASLSKMREDAFQALSDLKNMVSAADAPESGRVAEALDQAVAKLKSAASADLPEGSGSDAMAIARSMRIQAESALAVLVPNADGGASAAGAMIDTGDLSAMSEILTRAETVLAEPADMSVAADAATEQVAEAAVQTGEPKTILQAPLASTPGAVIIRRGDTLWQISRRTYGEGVRYTTIYVANRSQIQDPNRIKPGQVFSVPENPLDNAEEMHKQLLDGNKNL</sequence>
<evidence type="ECO:0000313" key="5">
    <source>
        <dbReference type="Proteomes" id="UP001320715"/>
    </source>
</evidence>
<feature type="region of interest" description="Disordered" evidence="1">
    <location>
        <begin position="200"/>
        <end position="293"/>
    </location>
</feature>
<comment type="caution">
    <text evidence="4">The sequence shown here is derived from an EMBL/GenBank/DDBJ whole genome shotgun (WGS) entry which is preliminary data.</text>
</comment>
<feature type="region of interest" description="Disordered" evidence="1">
    <location>
        <begin position="311"/>
        <end position="352"/>
    </location>
</feature>
<accession>A0ABT1CN21</accession>
<dbReference type="Gene3D" id="3.10.350.10">
    <property type="entry name" value="LysM domain"/>
    <property type="match status" value="1"/>
</dbReference>
<keyword evidence="2" id="KW-0472">Membrane</keyword>
<name>A0ABT1CN21_9HYPH</name>
<protein>
    <submittedName>
        <fullName evidence="4">LysM peptidoglycan-binding domain-containing protein</fullName>
    </submittedName>
</protein>
<keyword evidence="2" id="KW-1133">Transmembrane helix</keyword>
<feature type="compositionally biased region" description="Low complexity" evidence="1">
    <location>
        <begin position="261"/>
        <end position="286"/>
    </location>
</feature>
<evidence type="ECO:0000259" key="3">
    <source>
        <dbReference type="PROSITE" id="PS51782"/>
    </source>
</evidence>
<feature type="region of interest" description="Disordered" evidence="1">
    <location>
        <begin position="457"/>
        <end position="477"/>
    </location>
</feature>
<gene>
    <name evidence="4" type="ORF">GTW23_05355</name>
</gene>
<feature type="compositionally biased region" description="Low complexity" evidence="1">
    <location>
        <begin position="334"/>
        <end position="348"/>
    </location>
</feature>
<feature type="region of interest" description="Disordered" evidence="1">
    <location>
        <begin position="34"/>
        <end position="80"/>
    </location>
</feature>
<feature type="transmembrane region" description="Helical" evidence="2">
    <location>
        <begin position="6"/>
        <end position="26"/>
    </location>
</feature>
<dbReference type="Proteomes" id="UP001320715">
    <property type="component" value="Unassembled WGS sequence"/>
</dbReference>
<dbReference type="PANTHER" id="PTHR34700:SF4">
    <property type="entry name" value="PHAGE-LIKE ELEMENT PBSX PROTEIN XKDP"/>
    <property type="match status" value="1"/>
</dbReference>
<dbReference type="InterPro" id="IPR018392">
    <property type="entry name" value="LysM"/>
</dbReference>
<feature type="compositionally biased region" description="Polar residues" evidence="1">
    <location>
        <begin position="34"/>
        <end position="44"/>
    </location>
</feature>
<keyword evidence="2" id="KW-0812">Transmembrane</keyword>